<feature type="region of interest" description="Disordered" evidence="1">
    <location>
        <begin position="159"/>
        <end position="231"/>
    </location>
</feature>
<dbReference type="AlphaFoldDB" id="W6ZCN6"/>
<feature type="compositionally biased region" description="Polar residues" evidence="1">
    <location>
        <begin position="1"/>
        <end position="12"/>
    </location>
</feature>
<evidence type="ECO:0000313" key="2">
    <source>
        <dbReference type="EMBL" id="EUC47720.1"/>
    </source>
</evidence>
<sequence>MPKDAPQQSQPTPGAASPPKSPRSSCSPSKTAELWDGYERLAVEKAKERDELMHETHERNDCSTSRTSFDFRFKRAQTTIPSTTTPGCKSCGRPIIYASGMCEGCFKRTVVSPGNEEIVTTLGVAGHNMAVSGLCQIPSREEIITPTYASPKRASFCPLPGHLTDASTRTSSTQAGSVGRRKKSPSEPTQPSLQLQITPSTYTSRSQANSPPMTPTSPPSTAHSVSSMRRSSLANVTMLPKLRYPHSRNDSGTPSEFSTLYQTVSTTTTPPASLHRFGYPLQNTTSAWDDWDSDEGEEQGEEEERPGLSSWMGRRKIRSRNGGGAGGVGGGGGGAKTSMDQCDSAGEEARERMTMARKSRDERVEQTRVESVGGTSVRVERLVEPSRDGKVKKPSGFVRALSCGCGTVE</sequence>
<evidence type="ECO:0000256" key="1">
    <source>
        <dbReference type="SAM" id="MobiDB-lite"/>
    </source>
</evidence>
<dbReference type="GeneID" id="19122335"/>
<feature type="region of interest" description="Disordered" evidence="1">
    <location>
        <begin position="1"/>
        <end position="33"/>
    </location>
</feature>
<evidence type="ECO:0000313" key="3">
    <source>
        <dbReference type="Proteomes" id="UP000054032"/>
    </source>
</evidence>
<feature type="compositionally biased region" description="Polar residues" evidence="1">
    <location>
        <begin position="186"/>
        <end position="209"/>
    </location>
</feature>
<gene>
    <name evidence="2" type="ORF">COCMIDRAFT_3347</name>
</gene>
<dbReference type="OrthoDB" id="3795190at2759"/>
<feature type="compositionally biased region" description="Basic and acidic residues" evidence="1">
    <location>
        <begin position="347"/>
        <end position="368"/>
    </location>
</feature>
<accession>W6ZCN6</accession>
<feature type="compositionally biased region" description="Acidic residues" evidence="1">
    <location>
        <begin position="289"/>
        <end position="304"/>
    </location>
</feature>
<dbReference type="RefSeq" id="XP_007685732.1">
    <property type="nucleotide sequence ID" value="XM_007687542.1"/>
</dbReference>
<feature type="compositionally biased region" description="Gly residues" evidence="1">
    <location>
        <begin position="321"/>
        <end position="335"/>
    </location>
</feature>
<dbReference type="HOGENOM" id="CLU_030741_0_0_1"/>
<name>W6ZCN6_COCMI</name>
<organism evidence="2 3">
    <name type="scientific">Bipolaris oryzae ATCC 44560</name>
    <dbReference type="NCBI Taxonomy" id="930090"/>
    <lineage>
        <taxon>Eukaryota</taxon>
        <taxon>Fungi</taxon>
        <taxon>Dikarya</taxon>
        <taxon>Ascomycota</taxon>
        <taxon>Pezizomycotina</taxon>
        <taxon>Dothideomycetes</taxon>
        <taxon>Pleosporomycetidae</taxon>
        <taxon>Pleosporales</taxon>
        <taxon>Pleosporineae</taxon>
        <taxon>Pleosporaceae</taxon>
        <taxon>Bipolaris</taxon>
    </lineage>
</organism>
<reference evidence="2 3" key="1">
    <citation type="journal article" date="2013" name="PLoS Genet.">
        <title>Comparative genome structure, secondary metabolite, and effector coding capacity across Cochliobolus pathogens.</title>
        <authorList>
            <person name="Condon B.J."/>
            <person name="Leng Y."/>
            <person name="Wu D."/>
            <person name="Bushley K.E."/>
            <person name="Ohm R.A."/>
            <person name="Otillar R."/>
            <person name="Martin J."/>
            <person name="Schackwitz W."/>
            <person name="Grimwood J."/>
            <person name="MohdZainudin N."/>
            <person name="Xue C."/>
            <person name="Wang R."/>
            <person name="Manning V.A."/>
            <person name="Dhillon B."/>
            <person name="Tu Z.J."/>
            <person name="Steffenson B.J."/>
            <person name="Salamov A."/>
            <person name="Sun H."/>
            <person name="Lowry S."/>
            <person name="LaButti K."/>
            <person name="Han J."/>
            <person name="Copeland A."/>
            <person name="Lindquist E."/>
            <person name="Barry K."/>
            <person name="Schmutz J."/>
            <person name="Baker S.E."/>
            <person name="Ciuffetti L.M."/>
            <person name="Grigoriev I.V."/>
            <person name="Zhong S."/>
            <person name="Turgeon B.G."/>
        </authorList>
    </citation>
    <scope>NUCLEOTIDE SEQUENCE [LARGE SCALE GENOMIC DNA]</scope>
    <source>
        <strain evidence="2 3">ATCC 44560</strain>
    </source>
</reference>
<proteinExistence type="predicted"/>
<feature type="region of interest" description="Disordered" evidence="1">
    <location>
        <begin position="285"/>
        <end position="376"/>
    </location>
</feature>
<protein>
    <submittedName>
        <fullName evidence="2">Uncharacterized protein</fullName>
    </submittedName>
</protein>
<feature type="compositionally biased region" description="Polar residues" evidence="1">
    <location>
        <begin position="165"/>
        <end position="176"/>
    </location>
</feature>
<keyword evidence="3" id="KW-1185">Reference proteome</keyword>
<dbReference type="KEGG" id="bor:COCMIDRAFT_3347"/>
<dbReference type="EMBL" id="KI963949">
    <property type="protein sequence ID" value="EUC47720.1"/>
    <property type="molecule type" value="Genomic_DNA"/>
</dbReference>
<dbReference type="Proteomes" id="UP000054032">
    <property type="component" value="Unassembled WGS sequence"/>
</dbReference>